<feature type="binding site" evidence="6">
    <location>
        <position position="53"/>
    </location>
    <ligand>
        <name>S-adenosyl-L-methionine</name>
        <dbReference type="ChEBI" id="CHEBI:59789"/>
    </ligand>
</feature>
<evidence type="ECO:0000256" key="5">
    <source>
        <dbReference type="ARBA" id="ARBA00022691"/>
    </source>
</evidence>
<comment type="function">
    <text evidence="6">Specifically methylates the N4 position of cytidine in position 1402 (C1402) of 16S rRNA.</text>
</comment>
<evidence type="ECO:0000313" key="8">
    <source>
        <dbReference type="Proteomes" id="UP000595917"/>
    </source>
</evidence>
<evidence type="ECO:0000256" key="6">
    <source>
        <dbReference type="HAMAP-Rule" id="MF_01007"/>
    </source>
</evidence>
<dbReference type="CDD" id="cd02440">
    <property type="entry name" value="AdoMet_MTases"/>
    <property type="match status" value="1"/>
</dbReference>
<dbReference type="GO" id="GO:0071424">
    <property type="term" value="F:rRNA (cytosine-N4-)-methyltransferase activity"/>
    <property type="evidence" value="ECO:0007669"/>
    <property type="project" value="UniProtKB-UniRule"/>
</dbReference>
<evidence type="ECO:0000256" key="2">
    <source>
        <dbReference type="ARBA" id="ARBA00022552"/>
    </source>
</evidence>
<name>A0A7T8B8H6_9SPIR</name>
<comment type="similarity">
    <text evidence="1 6">Belongs to the methyltransferase superfamily. RsmH family.</text>
</comment>
<keyword evidence="5 6" id="KW-0949">S-adenosyl-L-methionine</keyword>
<dbReference type="InterPro" id="IPR002903">
    <property type="entry name" value="RsmH"/>
</dbReference>
<evidence type="ECO:0000256" key="1">
    <source>
        <dbReference type="ARBA" id="ARBA00010396"/>
    </source>
</evidence>
<feature type="binding site" evidence="6">
    <location>
        <position position="100"/>
    </location>
    <ligand>
        <name>S-adenosyl-L-methionine</name>
        <dbReference type="ChEBI" id="CHEBI:59789"/>
    </ligand>
</feature>
<proteinExistence type="inferred from homology"/>
<dbReference type="KEGG" id="bhc:JFL75_10520"/>
<evidence type="ECO:0000313" key="7">
    <source>
        <dbReference type="EMBL" id="QQO07397.1"/>
    </source>
</evidence>
<accession>A0A7T8B8H6</accession>
<dbReference type="AlphaFoldDB" id="A0A7T8B8H6"/>
<dbReference type="PANTHER" id="PTHR11265">
    <property type="entry name" value="S-ADENOSYL-METHYLTRANSFERASE MRAW"/>
    <property type="match status" value="1"/>
</dbReference>
<feature type="binding site" evidence="6">
    <location>
        <position position="107"/>
    </location>
    <ligand>
        <name>S-adenosyl-L-methionine</name>
        <dbReference type="ChEBI" id="CHEBI:59789"/>
    </ligand>
</feature>
<dbReference type="RefSeq" id="WP_215624702.1">
    <property type="nucleotide sequence ID" value="NZ_CP067089.2"/>
</dbReference>
<keyword evidence="2 6" id="KW-0698">rRNA processing</keyword>
<dbReference type="SUPFAM" id="SSF53335">
    <property type="entry name" value="S-adenosyl-L-methionine-dependent methyltransferases"/>
    <property type="match status" value="1"/>
</dbReference>
<comment type="subcellular location">
    <subcellularLocation>
        <location evidence="6">Cytoplasm</location>
    </subcellularLocation>
</comment>
<dbReference type="GO" id="GO:0005737">
    <property type="term" value="C:cytoplasm"/>
    <property type="evidence" value="ECO:0007669"/>
    <property type="project" value="UniProtKB-SubCell"/>
</dbReference>
<sequence>MEISHTPVMLEETIQYLAPRSAGELMVDATLGEGGHSYAFLSRFPELRIVGIDADPAIQEIARERLREFGDRIHFYSGWSHDFFAELPRNIKRPDTILMDLGVSVYHYEQGERGFSFRMDEELDMRIDTSRGQSAADLIAVLPERELADLLYQNAEERYSRRIAKAIVEARKYGRIAGSAALADIVSRSVPAAYRHGPIHPATRTFQALRIAVNGELLRLQDLLEAALGALEPGGRMGVITFHSLEDRIVKNFFRNKNKDCTCPPEAPICRCEGRRIVNLVTRKALAPSEEEVRSNPPSRSAKFRVVEKILEEDVVA</sequence>
<reference evidence="7" key="1">
    <citation type="submission" date="2021-01" db="EMBL/GenBank/DDBJ databases">
        <title>Description of Breznakiella homolactica.</title>
        <authorList>
            <person name="Song Y."/>
            <person name="Brune A."/>
        </authorList>
    </citation>
    <scope>NUCLEOTIDE SEQUENCE</scope>
    <source>
        <strain evidence="7">RmG30</strain>
    </source>
</reference>
<comment type="catalytic activity">
    <reaction evidence="6">
        <text>cytidine(1402) in 16S rRNA + S-adenosyl-L-methionine = N(4)-methylcytidine(1402) in 16S rRNA + S-adenosyl-L-homocysteine + H(+)</text>
        <dbReference type="Rhea" id="RHEA:42928"/>
        <dbReference type="Rhea" id="RHEA-COMP:10286"/>
        <dbReference type="Rhea" id="RHEA-COMP:10287"/>
        <dbReference type="ChEBI" id="CHEBI:15378"/>
        <dbReference type="ChEBI" id="CHEBI:57856"/>
        <dbReference type="ChEBI" id="CHEBI:59789"/>
        <dbReference type="ChEBI" id="CHEBI:74506"/>
        <dbReference type="ChEBI" id="CHEBI:82748"/>
        <dbReference type="EC" id="2.1.1.199"/>
    </reaction>
</comment>
<keyword evidence="8" id="KW-1185">Reference proteome</keyword>
<evidence type="ECO:0000256" key="3">
    <source>
        <dbReference type="ARBA" id="ARBA00022603"/>
    </source>
</evidence>
<dbReference type="Gene3D" id="3.40.50.150">
    <property type="entry name" value="Vaccinia Virus protein VP39"/>
    <property type="match status" value="1"/>
</dbReference>
<dbReference type="InterPro" id="IPR029063">
    <property type="entry name" value="SAM-dependent_MTases_sf"/>
</dbReference>
<evidence type="ECO:0000256" key="4">
    <source>
        <dbReference type="ARBA" id="ARBA00022679"/>
    </source>
</evidence>
<keyword evidence="6" id="KW-0963">Cytoplasm</keyword>
<dbReference type="GO" id="GO:0070475">
    <property type="term" value="P:rRNA base methylation"/>
    <property type="evidence" value="ECO:0007669"/>
    <property type="project" value="UniProtKB-UniRule"/>
</dbReference>
<keyword evidence="4 6" id="KW-0808">Transferase</keyword>
<gene>
    <name evidence="6 7" type="primary">rsmH</name>
    <name evidence="7" type="ORF">JFL75_10520</name>
</gene>
<dbReference type="HAMAP" id="MF_01007">
    <property type="entry name" value="16SrRNA_methyltr_H"/>
    <property type="match status" value="1"/>
</dbReference>
<dbReference type="Gene3D" id="1.10.150.170">
    <property type="entry name" value="Putative methyltransferase TM0872, insert domain"/>
    <property type="match status" value="1"/>
</dbReference>
<dbReference type="PANTHER" id="PTHR11265:SF0">
    <property type="entry name" value="12S RRNA N4-METHYLCYTIDINE METHYLTRANSFERASE"/>
    <property type="match status" value="1"/>
</dbReference>
<keyword evidence="3 6" id="KW-0489">Methyltransferase</keyword>
<feature type="binding site" evidence="6">
    <location>
        <begin position="34"/>
        <end position="36"/>
    </location>
    <ligand>
        <name>S-adenosyl-L-methionine</name>
        <dbReference type="ChEBI" id="CHEBI:59789"/>
    </ligand>
</feature>
<dbReference type="SUPFAM" id="SSF81799">
    <property type="entry name" value="Putative methyltransferase TM0872, insert domain"/>
    <property type="match status" value="1"/>
</dbReference>
<dbReference type="InterPro" id="IPR023397">
    <property type="entry name" value="SAM-dep_MeTrfase_MraW_recog"/>
</dbReference>
<dbReference type="EC" id="2.1.1.199" evidence="6"/>
<protein>
    <recommendedName>
        <fullName evidence="6">Ribosomal RNA small subunit methyltransferase H</fullName>
        <ecNumber evidence="6">2.1.1.199</ecNumber>
    </recommendedName>
    <alternativeName>
        <fullName evidence="6">16S rRNA m(4)C1402 methyltransferase</fullName>
    </alternativeName>
    <alternativeName>
        <fullName evidence="6">rRNA (cytosine-N(4)-)-methyltransferase RsmH</fullName>
    </alternativeName>
</protein>
<organism evidence="7 8">
    <name type="scientific">Breznakiella homolactica</name>
    <dbReference type="NCBI Taxonomy" id="2798577"/>
    <lineage>
        <taxon>Bacteria</taxon>
        <taxon>Pseudomonadati</taxon>
        <taxon>Spirochaetota</taxon>
        <taxon>Spirochaetia</taxon>
        <taxon>Spirochaetales</taxon>
        <taxon>Breznakiellaceae</taxon>
        <taxon>Breznakiella</taxon>
    </lineage>
</organism>
<dbReference type="Proteomes" id="UP000595917">
    <property type="component" value="Chromosome"/>
</dbReference>
<dbReference type="EMBL" id="CP067089">
    <property type="protein sequence ID" value="QQO07397.1"/>
    <property type="molecule type" value="Genomic_DNA"/>
</dbReference>
<feature type="binding site" evidence="6">
    <location>
        <position position="84"/>
    </location>
    <ligand>
        <name>S-adenosyl-L-methionine</name>
        <dbReference type="ChEBI" id="CHEBI:59789"/>
    </ligand>
</feature>
<dbReference type="PIRSF" id="PIRSF004486">
    <property type="entry name" value="MraW"/>
    <property type="match status" value="1"/>
</dbReference>
<dbReference type="Pfam" id="PF01795">
    <property type="entry name" value="Methyltransf_5"/>
    <property type="match status" value="1"/>
</dbReference>
<dbReference type="NCBIfam" id="TIGR00006">
    <property type="entry name" value="16S rRNA (cytosine(1402)-N(4))-methyltransferase RsmH"/>
    <property type="match status" value="1"/>
</dbReference>